<gene>
    <name evidence="2" type="ORF">KUA55_16790</name>
</gene>
<dbReference type="Pfam" id="PF04397">
    <property type="entry name" value="LytTR"/>
    <property type="match status" value="1"/>
</dbReference>
<evidence type="ECO:0000313" key="3">
    <source>
        <dbReference type="Proteomes" id="UP000774130"/>
    </source>
</evidence>
<name>A0ABS6TH92_9ENTE</name>
<comment type="caution">
    <text evidence="2">The sequence shown here is derived from an EMBL/GenBank/DDBJ whole genome shotgun (WGS) entry which is preliminary data.</text>
</comment>
<dbReference type="SMART" id="SM00850">
    <property type="entry name" value="LytTR"/>
    <property type="match status" value="1"/>
</dbReference>
<accession>A0ABS6TH92</accession>
<dbReference type="PROSITE" id="PS50930">
    <property type="entry name" value="HTH_LYTTR"/>
    <property type="match status" value="1"/>
</dbReference>
<protein>
    <submittedName>
        <fullName evidence="2">LytTR family transcriptional regulator</fullName>
    </submittedName>
</protein>
<dbReference type="InterPro" id="IPR007492">
    <property type="entry name" value="LytTR_DNA-bd_dom"/>
</dbReference>
<proteinExistence type="predicted"/>
<dbReference type="EMBL" id="JAHUZB010000010">
    <property type="protein sequence ID" value="MBV7392342.1"/>
    <property type="molecule type" value="Genomic_DNA"/>
</dbReference>
<dbReference type="InterPro" id="IPR046947">
    <property type="entry name" value="LytR-like"/>
</dbReference>
<reference evidence="2 3" key="1">
    <citation type="submission" date="2021-06" db="EMBL/GenBank/DDBJ databases">
        <title>Enterococcus alishanensis sp. nov., a novel lactic acid bacterium isolated from fresh coffee beans.</title>
        <authorList>
            <person name="Chen Y.-S."/>
        </authorList>
    </citation>
    <scope>NUCLEOTIDE SEQUENCE [LARGE SCALE GENOMIC DNA]</scope>
    <source>
        <strain evidence="2 3">ALS3</strain>
    </source>
</reference>
<evidence type="ECO:0000313" key="2">
    <source>
        <dbReference type="EMBL" id="MBV7392342.1"/>
    </source>
</evidence>
<dbReference type="Proteomes" id="UP000774130">
    <property type="component" value="Unassembled WGS sequence"/>
</dbReference>
<evidence type="ECO:0000259" key="1">
    <source>
        <dbReference type="PROSITE" id="PS50930"/>
    </source>
</evidence>
<organism evidence="2 3">
    <name type="scientific">Enterococcus alishanensis</name>
    <dbReference type="NCBI Taxonomy" id="1303817"/>
    <lineage>
        <taxon>Bacteria</taxon>
        <taxon>Bacillati</taxon>
        <taxon>Bacillota</taxon>
        <taxon>Bacilli</taxon>
        <taxon>Lactobacillales</taxon>
        <taxon>Enterococcaceae</taxon>
        <taxon>Enterococcus</taxon>
    </lineage>
</organism>
<keyword evidence="3" id="KW-1185">Reference proteome</keyword>
<dbReference type="RefSeq" id="WP_218327553.1">
    <property type="nucleotide sequence ID" value="NZ_JAHUZB010000010.1"/>
</dbReference>
<dbReference type="PANTHER" id="PTHR37299">
    <property type="entry name" value="TRANSCRIPTIONAL REGULATOR-RELATED"/>
    <property type="match status" value="1"/>
</dbReference>
<dbReference type="PANTHER" id="PTHR37299:SF1">
    <property type="entry name" value="STAGE 0 SPORULATION PROTEIN A HOMOLOG"/>
    <property type="match status" value="1"/>
</dbReference>
<feature type="domain" description="HTH LytTR-type" evidence="1">
    <location>
        <begin position="47"/>
        <end position="146"/>
    </location>
</feature>
<sequence>MKINWLWDKNYPKEELGVTLHPVNEKLTNKLQSLFTKTVELEVIQPVNERRFKIDSQMIFMIEAMDQLSKVYTNDDQVFYLKGRLKDFTDLQAVQLFRINNSVILNLAQVTSFKNGQYARLEVFTKNGQTFSVSRHYAKQIKEALQ</sequence>